<evidence type="ECO:0000256" key="2">
    <source>
        <dbReference type="ARBA" id="ARBA00022729"/>
    </source>
</evidence>
<keyword evidence="6" id="KW-1185">Reference proteome</keyword>
<dbReference type="InterPro" id="IPR018389">
    <property type="entry name" value="DctP_fam"/>
</dbReference>
<sequence>MTYPLHRTMTLAMMISSTLGLATAANAQEINLRSEDGTVDITGDFVEFTDNNYVINTPVGYLRVLGGAVECYGDACPDLGAAADSSAITASATANSVVWDVSLWGKRRAFTEHVEKLAELVDEKTDGAFTLNISYGGLSDSRENLDGISTGTFEMAQFCAGYHRHKNPSITVLELPFLGVGSLEQEIKVSQAVYAHPATQADMARWNATLLMPSPLPQYNIVGTGFPPTALEDFGGMTVRATGGIGDALESLGAVLVNMPATEVREGLEANIVDAVSFAPHAHMSFGTIKTGSWWTTNLNPGTVNCPVVVNTNAMAELSEDHRAALLSSVDEALEHYVAYYQGATMDAWLPALRESGVATLTVRENIVDSIEQAVAGPAAAAWVAEHSARGLPAQELYDLVKTTIADGE</sequence>
<reference evidence="6" key="1">
    <citation type="submission" date="2024-04" db="EMBL/GenBank/DDBJ databases">
        <title>Phylogenomic analyses of a clade within the roseobacter group suggest taxonomic reassignments of species of the genera Aestuariivita, Citreicella, Loktanella, Nautella, Pelagibaca, Ruegeria, Thalassobius, Thiobacimonas and Tropicibacter, and the proposal o.</title>
        <authorList>
            <person name="Jeon C.O."/>
        </authorList>
    </citation>
    <scope>NUCLEOTIDE SEQUENCE [LARGE SCALE GENOMIC DNA]</scope>
    <source>
        <strain evidence="6">SS1-5</strain>
    </source>
</reference>
<dbReference type="KEGG" id="yrh:AABB31_20175"/>
<feature type="chain" id="PRO_5042958589" evidence="4">
    <location>
        <begin position="28"/>
        <end position="409"/>
    </location>
</feature>
<keyword evidence="3" id="KW-0574">Periplasm</keyword>
<dbReference type="Pfam" id="PF03480">
    <property type="entry name" value="DctP"/>
    <property type="match status" value="1"/>
</dbReference>
<evidence type="ECO:0000313" key="5">
    <source>
        <dbReference type="EMBL" id="WZU67240.1"/>
    </source>
</evidence>
<dbReference type="InterPro" id="IPR038404">
    <property type="entry name" value="TRAP_DctP_sf"/>
</dbReference>
<dbReference type="GO" id="GO:0055085">
    <property type="term" value="P:transmembrane transport"/>
    <property type="evidence" value="ECO:0007669"/>
    <property type="project" value="InterPro"/>
</dbReference>
<reference evidence="5 6" key="2">
    <citation type="submission" date="2024-08" db="EMBL/GenBank/DDBJ databases">
        <title>Phylogenomic analyses of a clade within the roseobacter group suggest taxonomic reassignments of species of the genera Aestuariivita, Citreicella, Loktanella, Nautella, Pelagibaca, Ruegeria, Thalassobius, Thiobacimonas and Tropicibacter, and the proposal o.</title>
        <authorList>
            <person name="Jeon C.O."/>
        </authorList>
    </citation>
    <scope>NUCLEOTIDE SEQUENCE [LARGE SCALE GENOMIC DNA]</scope>
    <source>
        <strain evidence="5 6">SS1-5</strain>
    </source>
</reference>
<dbReference type="EMBL" id="CP151767">
    <property type="protein sequence ID" value="WZU67240.1"/>
    <property type="molecule type" value="Genomic_DNA"/>
</dbReference>
<dbReference type="Gene3D" id="3.40.190.170">
    <property type="entry name" value="Bacterial extracellular solute-binding protein, family 7"/>
    <property type="match status" value="1"/>
</dbReference>
<evidence type="ECO:0000256" key="4">
    <source>
        <dbReference type="SAM" id="SignalP"/>
    </source>
</evidence>
<proteinExistence type="predicted"/>
<protein>
    <submittedName>
        <fullName evidence="5">TRAP transporter substrate-binding protein DctP</fullName>
    </submittedName>
</protein>
<keyword evidence="2 4" id="KW-0732">Signal</keyword>
<dbReference type="Proteomes" id="UP001470809">
    <property type="component" value="Chromosome"/>
</dbReference>
<feature type="signal peptide" evidence="4">
    <location>
        <begin position="1"/>
        <end position="27"/>
    </location>
</feature>
<dbReference type="PANTHER" id="PTHR33376">
    <property type="match status" value="1"/>
</dbReference>
<comment type="subcellular location">
    <subcellularLocation>
        <location evidence="1">Periplasm</location>
    </subcellularLocation>
</comment>
<evidence type="ECO:0000313" key="6">
    <source>
        <dbReference type="Proteomes" id="UP001470809"/>
    </source>
</evidence>
<evidence type="ECO:0000256" key="3">
    <source>
        <dbReference type="ARBA" id="ARBA00022764"/>
    </source>
</evidence>
<accession>A0AAN0M9M9</accession>
<organism evidence="5 6">
    <name type="scientific">Yoonia rhodophyticola</name>
    <dbReference type="NCBI Taxonomy" id="3137370"/>
    <lineage>
        <taxon>Bacteria</taxon>
        <taxon>Pseudomonadati</taxon>
        <taxon>Pseudomonadota</taxon>
        <taxon>Alphaproteobacteria</taxon>
        <taxon>Rhodobacterales</taxon>
        <taxon>Paracoccaceae</taxon>
        <taxon>Yoonia</taxon>
    </lineage>
</organism>
<dbReference type="RefSeq" id="WP_342076551.1">
    <property type="nucleotide sequence ID" value="NZ_CP151767.2"/>
</dbReference>
<dbReference type="NCBIfam" id="NF037995">
    <property type="entry name" value="TRAP_S1"/>
    <property type="match status" value="1"/>
</dbReference>
<dbReference type="GO" id="GO:0042597">
    <property type="term" value="C:periplasmic space"/>
    <property type="evidence" value="ECO:0007669"/>
    <property type="project" value="UniProtKB-SubCell"/>
</dbReference>
<dbReference type="AlphaFoldDB" id="A0AAN0M9M9"/>
<gene>
    <name evidence="5" type="primary">dctP</name>
    <name evidence="5" type="ORF">AABB31_20175</name>
</gene>
<evidence type="ECO:0000256" key="1">
    <source>
        <dbReference type="ARBA" id="ARBA00004418"/>
    </source>
</evidence>
<dbReference type="PANTHER" id="PTHR33376:SF5">
    <property type="entry name" value="EXTRACYTOPLASMIC SOLUTE RECEPTOR PROTEIN"/>
    <property type="match status" value="1"/>
</dbReference>
<name>A0AAN0M9M9_9RHOB</name>